<keyword evidence="2" id="KW-0808">Transferase</keyword>
<reference evidence="2 3" key="1">
    <citation type="journal article" date="2018" name="Mol. Plant">
        <title>The genome of Artemisia annua provides insight into the evolution of Asteraceae family and artemisinin biosynthesis.</title>
        <authorList>
            <person name="Shen Q."/>
            <person name="Zhang L."/>
            <person name="Liao Z."/>
            <person name="Wang S."/>
            <person name="Yan T."/>
            <person name="Shi P."/>
            <person name="Liu M."/>
            <person name="Fu X."/>
            <person name="Pan Q."/>
            <person name="Wang Y."/>
            <person name="Lv Z."/>
            <person name="Lu X."/>
            <person name="Zhang F."/>
            <person name="Jiang W."/>
            <person name="Ma Y."/>
            <person name="Chen M."/>
            <person name="Hao X."/>
            <person name="Li L."/>
            <person name="Tang Y."/>
            <person name="Lv G."/>
            <person name="Zhou Y."/>
            <person name="Sun X."/>
            <person name="Brodelius P.E."/>
            <person name="Rose J.K.C."/>
            <person name="Tang K."/>
        </authorList>
    </citation>
    <scope>NUCLEOTIDE SEQUENCE [LARGE SCALE GENOMIC DNA]</scope>
    <source>
        <strain evidence="3">cv. Huhao1</strain>
        <tissue evidence="2">Leaf</tissue>
    </source>
</reference>
<sequence>MVVEIPYRESSNLVQSYLFYPRTFANPDCLVCDRNPTAQVSLGLQSAQLTDIVPMSPYFPPGLIFQWVWRKELRYGPETEELISLVSLLSNLYLSNVEDRWECIIDASRCFYVKGMRSFISSMSQSVSSSATRWNKVVPLKININTWHVLNGRMATRANLDRRGVDLDSARCPICDDAIETEEHLFVDCKITRHAWINDLKW</sequence>
<evidence type="ECO:0000313" key="2">
    <source>
        <dbReference type="EMBL" id="PWA92914.1"/>
    </source>
</evidence>
<comment type="caution">
    <text evidence="2">The sequence shown here is derived from an EMBL/GenBank/DDBJ whole genome shotgun (WGS) entry which is preliminary data.</text>
</comment>
<accession>A0A2U1Q4G9</accession>
<proteinExistence type="predicted"/>
<protein>
    <submittedName>
        <fullName evidence="2">Reverse transcriptase zinc-binding domain-containing protein</fullName>
    </submittedName>
</protein>
<gene>
    <name evidence="2" type="ORF">CTI12_AA075650</name>
</gene>
<keyword evidence="2" id="KW-0548">Nucleotidyltransferase</keyword>
<dbReference type="Proteomes" id="UP000245207">
    <property type="component" value="Unassembled WGS sequence"/>
</dbReference>
<name>A0A2U1Q4G9_ARTAN</name>
<keyword evidence="2" id="KW-0695">RNA-directed DNA polymerase</keyword>
<dbReference type="InterPro" id="IPR026960">
    <property type="entry name" value="RVT-Znf"/>
</dbReference>
<dbReference type="EMBL" id="PKPP01000425">
    <property type="protein sequence ID" value="PWA92914.1"/>
    <property type="molecule type" value="Genomic_DNA"/>
</dbReference>
<dbReference type="Pfam" id="PF13966">
    <property type="entry name" value="zf-RVT"/>
    <property type="match status" value="1"/>
</dbReference>
<evidence type="ECO:0000259" key="1">
    <source>
        <dbReference type="Pfam" id="PF13966"/>
    </source>
</evidence>
<dbReference type="AlphaFoldDB" id="A0A2U1Q4G9"/>
<organism evidence="2 3">
    <name type="scientific">Artemisia annua</name>
    <name type="common">Sweet wormwood</name>
    <dbReference type="NCBI Taxonomy" id="35608"/>
    <lineage>
        <taxon>Eukaryota</taxon>
        <taxon>Viridiplantae</taxon>
        <taxon>Streptophyta</taxon>
        <taxon>Embryophyta</taxon>
        <taxon>Tracheophyta</taxon>
        <taxon>Spermatophyta</taxon>
        <taxon>Magnoliopsida</taxon>
        <taxon>eudicotyledons</taxon>
        <taxon>Gunneridae</taxon>
        <taxon>Pentapetalae</taxon>
        <taxon>asterids</taxon>
        <taxon>campanulids</taxon>
        <taxon>Asterales</taxon>
        <taxon>Asteraceae</taxon>
        <taxon>Asteroideae</taxon>
        <taxon>Anthemideae</taxon>
        <taxon>Artemisiinae</taxon>
        <taxon>Artemisia</taxon>
    </lineage>
</organism>
<dbReference type="OrthoDB" id="689430at2759"/>
<evidence type="ECO:0000313" key="3">
    <source>
        <dbReference type="Proteomes" id="UP000245207"/>
    </source>
</evidence>
<keyword evidence="3" id="KW-1185">Reference proteome</keyword>
<feature type="domain" description="Reverse transcriptase zinc-binding" evidence="1">
    <location>
        <begin position="114"/>
        <end position="196"/>
    </location>
</feature>
<dbReference type="GO" id="GO:0003964">
    <property type="term" value="F:RNA-directed DNA polymerase activity"/>
    <property type="evidence" value="ECO:0007669"/>
    <property type="project" value="UniProtKB-KW"/>
</dbReference>